<keyword evidence="1" id="KW-0238">DNA-binding</keyword>
<accession>A0A1W1BLL0</accession>
<evidence type="ECO:0000259" key="2">
    <source>
        <dbReference type="SMART" id="SM00862"/>
    </source>
</evidence>
<organism evidence="3">
    <name type="scientific">hydrothermal vent metagenome</name>
    <dbReference type="NCBI Taxonomy" id="652676"/>
    <lineage>
        <taxon>unclassified sequences</taxon>
        <taxon>metagenomes</taxon>
        <taxon>ecological metagenomes</taxon>
    </lineage>
</organism>
<name>A0A1W1BLL0_9ZZZZ</name>
<dbReference type="GO" id="GO:0003677">
    <property type="term" value="F:DNA binding"/>
    <property type="evidence" value="ECO:0007669"/>
    <property type="project" value="UniProtKB-KW"/>
</dbReference>
<dbReference type="InterPro" id="IPR001867">
    <property type="entry name" value="OmpR/PhoB-type_DNA-bd"/>
</dbReference>
<dbReference type="GO" id="GO:0006355">
    <property type="term" value="P:regulation of DNA-templated transcription"/>
    <property type="evidence" value="ECO:0007669"/>
    <property type="project" value="InterPro"/>
</dbReference>
<evidence type="ECO:0000256" key="1">
    <source>
        <dbReference type="ARBA" id="ARBA00023125"/>
    </source>
</evidence>
<dbReference type="InterPro" id="IPR011006">
    <property type="entry name" value="CheY-like_superfamily"/>
</dbReference>
<protein>
    <submittedName>
        <fullName evidence="3">Putative two-component response regulator</fullName>
    </submittedName>
</protein>
<dbReference type="Gene3D" id="1.10.10.10">
    <property type="entry name" value="Winged helix-like DNA-binding domain superfamily/Winged helix DNA-binding domain"/>
    <property type="match status" value="1"/>
</dbReference>
<dbReference type="Gene3D" id="3.40.50.2300">
    <property type="match status" value="1"/>
</dbReference>
<sequence length="231" mass="27459">MNSLKIPSLLLVGDSKEREYFKKYFNKIELVNNNREALSSYHKNLFSAIFLDCSLNKLKDSAFDISKKIRENDNQTVIVILANSLNRDRLKKVLPLHLSGYIERPFNYRQVENVLYNIKKDLKFSSIDITKFKDGYHFCNTQQIFYDSHHREIKLTKNELKLLNIFLKAKDNIITEESIASEIWEEEMWSDNSDEINYKNRLKNLLYNFRKKLPKNSISNSYNMGYKLIYS</sequence>
<dbReference type="InterPro" id="IPR036388">
    <property type="entry name" value="WH-like_DNA-bd_sf"/>
</dbReference>
<evidence type="ECO:0000313" key="3">
    <source>
        <dbReference type="EMBL" id="SFV54393.1"/>
    </source>
</evidence>
<dbReference type="Pfam" id="PF00486">
    <property type="entry name" value="Trans_reg_C"/>
    <property type="match status" value="1"/>
</dbReference>
<dbReference type="InterPro" id="IPR016032">
    <property type="entry name" value="Sig_transdc_resp-reg_C-effctor"/>
</dbReference>
<proteinExistence type="predicted"/>
<dbReference type="SMART" id="SM00862">
    <property type="entry name" value="Trans_reg_C"/>
    <property type="match status" value="1"/>
</dbReference>
<reference evidence="3" key="1">
    <citation type="submission" date="2016-10" db="EMBL/GenBank/DDBJ databases">
        <authorList>
            <person name="de Groot N.N."/>
        </authorList>
    </citation>
    <scope>NUCLEOTIDE SEQUENCE</scope>
</reference>
<dbReference type="SUPFAM" id="SSF46894">
    <property type="entry name" value="C-terminal effector domain of the bipartite response regulators"/>
    <property type="match status" value="1"/>
</dbReference>
<dbReference type="GO" id="GO:0000160">
    <property type="term" value="P:phosphorelay signal transduction system"/>
    <property type="evidence" value="ECO:0007669"/>
    <property type="project" value="InterPro"/>
</dbReference>
<dbReference type="AlphaFoldDB" id="A0A1W1BLL0"/>
<gene>
    <name evidence="3" type="ORF">MNB_SV-12-973</name>
</gene>
<dbReference type="EMBL" id="FPHE01000053">
    <property type="protein sequence ID" value="SFV54393.1"/>
    <property type="molecule type" value="Genomic_DNA"/>
</dbReference>
<feature type="domain" description="OmpR/PhoB-type" evidence="2">
    <location>
        <begin position="150"/>
        <end position="228"/>
    </location>
</feature>
<dbReference type="SUPFAM" id="SSF52172">
    <property type="entry name" value="CheY-like"/>
    <property type="match status" value="1"/>
</dbReference>